<organism evidence="1 2">
    <name type="scientific">Chitinophaga solisilvae</name>
    <dbReference type="NCBI Taxonomy" id="1233460"/>
    <lineage>
        <taxon>Bacteria</taxon>
        <taxon>Pseudomonadati</taxon>
        <taxon>Bacteroidota</taxon>
        <taxon>Chitinophagia</taxon>
        <taxon>Chitinophagales</taxon>
        <taxon>Chitinophagaceae</taxon>
        <taxon>Chitinophaga</taxon>
    </lineage>
</organism>
<name>A0A3S1JHC4_9BACT</name>
<evidence type="ECO:0000313" key="1">
    <source>
        <dbReference type="EMBL" id="NSL90793.1"/>
    </source>
</evidence>
<accession>A0A3S1JHC4</accession>
<evidence type="ECO:0000313" key="2">
    <source>
        <dbReference type="Proteomes" id="UP000281028"/>
    </source>
</evidence>
<dbReference type="AlphaFoldDB" id="A0A3S1JHC4"/>
<gene>
    <name evidence="1" type="ORF">ECE50_028475</name>
</gene>
<proteinExistence type="predicted"/>
<dbReference type="RefSeq" id="WP_127037189.1">
    <property type="nucleotide sequence ID" value="NZ_JAABOK010000006.1"/>
</dbReference>
<sequence>MRKATAIFLFLVYLLGTTDANQLLRLPLLIEHYQKHQQEDPHITLTSFLKLHYIDEQPFDDDYQQDMQLPFKSPDAICMVMPTLVPAPVTLFVPVKEILRENYLLKNEGAPMYRLPDNVFQPPKMNLF</sequence>
<protein>
    <submittedName>
        <fullName evidence="1">Uncharacterized protein</fullName>
    </submittedName>
</protein>
<dbReference type="Proteomes" id="UP000281028">
    <property type="component" value="Unassembled WGS sequence"/>
</dbReference>
<keyword evidence="2" id="KW-1185">Reference proteome</keyword>
<comment type="caution">
    <text evidence="1">The sequence shown here is derived from an EMBL/GenBank/DDBJ whole genome shotgun (WGS) entry which is preliminary data.</text>
</comment>
<dbReference type="EMBL" id="RIAR02000001">
    <property type="protein sequence ID" value="NSL90793.1"/>
    <property type="molecule type" value="Genomic_DNA"/>
</dbReference>
<dbReference type="OrthoDB" id="894042at2"/>
<reference evidence="1" key="1">
    <citation type="submission" date="2020-05" db="EMBL/GenBank/DDBJ databases">
        <title>Chitinophaga laudate sp. nov., isolated from a tropical peat swamp.</title>
        <authorList>
            <person name="Goh C.B.S."/>
            <person name="Lee M.S."/>
            <person name="Parimannan S."/>
            <person name="Pasbakhsh P."/>
            <person name="Yule C.M."/>
            <person name="Rajandas H."/>
            <person name="Loke S."/>
            <person name="Croft L."/>
            <person name="Tan J.B.L."/>
        </authorList>
    </citation>
    <scope>NUCLEOTIDE SEQUENCE</scope>
    <source>
        <strain evidence="1">Mgbs1</strain>
    </source>
</reference>